<dbReference type="PROSITE" id="PS51352">
    <property type="entry name" value="THIOREDOXIN_2"/>
    <property type="match status" value="1"/>
</dbReference>
<dbReference type="Proteomes" id="UP000226437">
    <property type="component" value="Unassembled WGS sequence"/>
</dbReference>
<dbReference type="SUPFAM" id="SSF52833">
    <property type="entry name" value="Thioredoxin-like"/>
    <property type="match status" value="1"/>
</dbReference>
<dbReference type="PANTHER" id="PTHR42852">
    <property type="entry name" value="THIOL:DISULFIDE INTERCHANGE PROTEIN DSBE"/>
    <property type="match status" value="1"/>
</dbReference>
<name>A0A2G0CKU1_9BACT</name>
<accession>A0A2G0CKU1</accession>
<keyword evidence="4" id="KW-0676">Redox-active center</keyword>
<evidence type="ECO:0000313" key="6">
    <source>
        <dbReference type="EMBL" id="PHL00551.1"/>
    </source>
</evidence>
<keyword evidence="7" id="KW-1185">Reference proteome</keyword>
<dbReference type="PANTHER" id="PTHR42852:SF6">
    <property type="entry name" value="THIOL:DISULFIDE INTERCHANGE PROTEIN DSBE"/>
    <property type="match status" value="1"/>
</dbReference>
<dbReference type="AlphaFoldDB" id="A0A2G0CKU1"/>
<dbReference type="Pfam" id="PF00578">
    <property type="entry name" value="AhpC-TSA"/>
    <property type="match status" value="1"/>
</dbReference>
<comment type="subcellular location">
    <subcellularLocation>
        <location evidence="1">Cell envelope</location>
    </subcellularLocation>
</comment>
<dbReference type="InterPro" id="IPR050553">
    <property type="entry name" value="Thioredoxin_ResA/DsbE_sf"/>
</dbReference>
<dbReference type="OrthoDB" id="743079at2"/>
<protein>
    <recommendedName>
        <fullName evidence="5">Thioredoxin domain-containing protein</fullName>
    </recommendedName>
</protein>
<dbReference type="GO" id="GO:0017004">
    <property type="term" value="P:cytochrome complex assembly"/>
    <property type="evidence" value="ECO:0007669"/>
    <property type="project" value="UniProtKB-KW"/>
</dbReference>
<keyword evidence="2" id="KW-0201">Cytochrome c-type biogenesis</keyword>
<proteinExistence type="predicted"/>
<evidence type="ECO:0000256" key="2">
    <source>
        <dbReference type="ARBA" id="ARBA00022748"/>
    </source>
</evidence>
<evidence type="ECO:0000256" key="1">
    <source>
        <dbReference type="ARBA" id="ARBA00004196"/>
    </source>
</evidence>
<dbReference type="InterPro" id="IPR017937">
    <property type="entry name" value="Thioredoxin_CS"/>
</dbReference>
<reference evidence="6 7" key="1">
    <citation type="submission" date="2017-10" db="EMBL/GenBank/DDBJ databases">
        <title>The draft genome sequence of Lewinella marina KCTC 32374.</title>
        <authorList>
            <person name="Wang K."/>
        </authorList>
    </citation>
    <scope>NUCLEOTIDE SEQUENCE [LARGE SCALE GENOMIC DNA]</scope>
    <source>
        <strain evidence="6 7">MKG-38</strain>
    </source>
</reference>
<dbReference type="GO" id="GO:0030313">
    <property type="term" value="C:cell envelope"/>
    <property type="evidence" value="ECO:0007669"/>
    <property type="project" value="UniProtKB-SubCell"/>
</dbReference>
<dbReference type="GO" id="GO:0016491">
    <property type="term" value="F:oxidoreductase activity"/>
    <property type="evidence" value="ECO:0007669"/>
    <property type="project" value="InterPro"/>
</dbReference>
<keyword evidence="3" id="KW-1015">Disulfide bond</keyword>
<dbReference type="CDD" id="cd02966">
    <property type="entry name" value="TlpA_like_family"/>
    <property type="match status" value="1"/>
</dbReference>
<comment type="caution">
    <text evidence="6">The sequence shown here is derived from an EMBL/GenBank/DDBJ whole genome shotgun (WGS) entry which is preliminary data.</text>
</comment>
<sequence>MMRELDAEKEALVARLQKEYPLLGRIASLNTYLSHYSADSGRYANPLEHYVDTYFRFVDFTDPGYNELSWTYEAGRSFTNNLVRQFDGPALARIVLDQTDRWPAGSRARFLARSGALAALLPAKHPATAAVADRLVEEYATIYPGPTAVLQRQSDALRSFIVGATAPDFTGLTPDGDSLRLASLRGQYVLLDFWASWCGPCRRENPNVVRMYKKYKAQGFEILGVSLDDRRERWLQAIEADELGWLHVSDLKGWRSDFAQLYGVTSIPQTVLLNPDGKIVARNLRGAELERKLQEILGAR</sequence>
<evidence type="ECO:0000313" key="7">
    <source>
        <dbReference type="Proteomes" id="UP000226437"/>
    </source>
</evidence>
<dbReference type="InterPro" id="IPR036249">
    <property type="entry name" value="Thioredoxin-like_sf"/>
</dbReference>
<dbReference type="EMBL" id="PDLO01000001">
    <property type="protein sequence ID" value="PHL00551.1"/>
    <property type="molecule type" value="Genomic_DNA"/>
</dbReference>
<feature type="domain" description="Thioredoxin" evidence="5">
    <location>
        <begin position="160"/>
        <end position="300"/>
    </location>
</feature>
<organism evidence="6 7">
    <name type="scientific">Neolewinella marina</name>
    <dbReference type="NCBI Taxonomy" id="438751"/>
    <lineage>
        <taxon>Bacteria</taxon>
        <taxon>Pseudomonadati</taxon>
        <taxon>Bacteroidota</taxon>
        <taxon>Saprospiria</taxon>
        <taxon>Saprospirales</taxon>
        <taxon>Lewinellaceae</taxon>
        <taxon>Neolewinella</taxon>
    </lineage>
</organism>
<gene>
    <name evidence="6" type="ORF">CGL56_04500</name>
</gene>
<dbReference type="PROSITE" id="PS00194">
    <property type="entry name" value="THIOREDOXIN_1"/>
    <property type="match status" value="1"/>
</dbReference>
<evidence type="ECO:0000259" key="5">
    <source>
        <dbReference type="PROSITE" id="PS51352"/>
    </source>
</evidence>
<dbReference type="GO" id="GO:0016209">
    <property type="term" value="F:antioxidant activity"/>
    <property type="evidence" value="ECO:0007669"/>
    <property type="project" value="InterPro"/>
</dbReference>
<dbReference type="Gene3D" id="3.40.30.10">
    <property type="entry name" value="Glutaredoxin"/>
    <property type="match status" value="1"/>
</dbReference>
<dbReference type="InterPro" id="IPR013766">
    <property type="entry name" value="Thioredoxin_domain"/>
</dbReference>
<evidence type="ECO:0000256" key="3">
    <source>
        <dbReference type="ARBA" id="ARBA00023157"/>
    </source>
</evidence>
<dbReference type="InterPro" id="IPR000866">
    <property type="entry name" value="AhpC/TSA"/>
</dbReference>
<evidence type="ECO:0000256" key="4">
    <source>
        <dbReference type="ARBA" id="ARBA00023284"/>
    </source>
</evidence>